<protein>
    <submittedName>
        <fullName evidence="1">Uncharacterized protein</fullName>
    </submittedName>
</protein>
<accession>A0AAD5MKN3</accession>
<reference evidence="1" key="1">
    <citation type="submission" date="2021-06" db="EMBL/GenBank/DDBJ databases">
        <title>Parelaphostrongylus tenuis whole genome reference sequence.</title>
        <authorList>
            <person name="Garwood T.J."/>
            <person name="Larsen P.A."/>
            <person name="Fountain-Jones N.M."/>
            <person name="Garbe J.R."/>
            <person name="Macchietto M.G."/>
            <person name="Kania S.A."/>
            <person name="Gerhold R.W."/>
            <person name="Richards J.E."/>
            <person name="Wolf T.M."/>
        </authorList>
    </citation>
    <scope>NUCLEOTIDE SEQUENCE</scope>
    <source>
        <strain evidence="1">MNPRO001-30</strain>
        <tissue evidence="1">Meninges</tissue>
    </source>
</reference>
<proteinExistence type="predicted"/>
<evidence type="ECO:0000313" key="2">
    <source>
        <dbReference type="Proteomes" id="UP001196413"/>
    </source>
</evidence>
<gene>
    <name evidence="1" type="ORF">KIN20_006631</name>
</gene>
<evidence type="ECO:0000313" key="1">
    <source>
        <dbReference type="EMBL" id="KAJ1350752.1"/>
    </source>
</evidence>
<comment type="caution">
    <text evidence="1">The sequence shown here is derived from an EMBL/GenBank/DDBJ whole genome shotgun (WGS) entry which is preliminary data.</text>
</comment>
<keyword evidence="2" id="KW-1185">Reference proteome</keyword>
<name>A0AAD5MKN3_PARTN</name>
<organism evidence="1 2">
    <name type="scientific">Parelaphostrongylus tenuis</name>
    <name type="common">Meningeal worm</name>
    <dbReference type="NCBI Taxonomy" id="148309"/>
    <lineage>
        <taxon>Eukaryota</taxon>
        <taxon>Metazoa</taxon>
        <taxon>Ecdysozoa</taxon>
        <taxon>Nematoda</taxon>
        <taxon>Chromadorea</taxon>
        <taxon>Rhabditida</taxon>
        <taxon>Rhabditina</taxon>
        <taxon>Rhabditomorpha</taxon>
        <taxon>Strongyloidea</taxon>
        <taxon>Metastrongylidae</taxon>
        <taxon>Parelaphostrongylus</taxon>
    </lineage>
</organism>
<dbReference type="Proteomes" id="UP001196413">
    <property type="component" value="Unassembled WGS sequence"/>
</dbReference>
<sequence length="52" mass="5701">MEANKEDTTSTIKELVDNCDCGYATISGRSGTLSNVDEQYQLLLVDNCCLLL</sequence>
<dbReference type="EMBL" id="JAHQIW010000942">
    <property type="protein sequence ID" value="KAJ1350752.1"/>
    <property type="molecule type" value="Genomic_DNA"/>
</dbReference>
<dbReference type="AlphaFoldDB" id="A0AAD5MKN3"/>